<name>A0AAU9MXM5_9ASTR</name>
<accession>A0AAU9MXM5</accession>
<dbReference type="PANTHER" id="PTHR23272:SF193">
    <property type="entry name" value="OS07G0624100 PROTEIN"/>
    <property type="match status" value="1"/>
</dbReference>
<dbReference type="InterPro" id="IPR008906">
    <property type="entry name" value="HATC_C_dom"/>
</dbReference>
<dbReference type="InterPro" id="IPR012337">
    <property type="entry name" value="RNaseH-like_sf"/>
</dbReference>
<gene>
    <name evidence="2" type="ORF">LVIROSA_LOCUS18115</name>
</gene>
<organism evidence="2 3">
    <name type="scientific">Lactuca virosa</name>
    <dbReference type="NCBI Taxonomy" id="75947"/>
    <lineage>
        <taxon>Eukaryota</taxon>
        <taxon>Viridiplantae</taxon>
        <taxon>Streptophyta</taxon>
        <taxon>Embryophyta</taxon>
        <taxon>Tracheophyta</taxon>
        <taxon>Spermatophyta</taxon>
        <taxon>Magnoliopsida</taxon>
        <taxon>eudicotyledons</taxon>
        <taxon>Gunneridae</taxon>
        <taxon>Pentapetalae</taxon>
        <taxon>asterids</taxon>
        <taxon>campanulids</taxon>
        <taxon>Asterales</taxon>
        <taxon>Asteraceae</taxon>
        <taxon>Cichorioideae</taxon>
        <taxon>Cichorieae</taxon>
        <taxon>Lactucinae</taxon>
        <taxon>Lactuca</taxon>
    </lineage>
</organism>
<dbReference type="PANTHER" id="PTHR23272">
    <property type="entry name" value="BED FINGER-RELATED"/>
    <property type="match status" value="1"/>
</dbReference>
<protein>
    <recommendedName>
        <fullName evidence="1">HAT C-terminal dimerisation domain-containing protein</fullName>
    </recommendedName>
</protein>
<evidence type="ECO:0000259" key="1">
    <source>
        <dbReference type="Pfam" id="PF05699"/>
    </source>
</evidence>
<dbReference type="Pfam" id="PF05699">
    <property type="entry name" value="Dimer_Tnp_hAT"/>
    <property type="match status" value="1"/>
</dbReference>
<dbReference type="GO" id="GO:0046983">
    <property type="term" value="F:protein dimerization activity"/>
    <property type="evidence" value="ECO:0007669"/>
    <property type="project" value="InterPro"/>
</dbReference>
<dbReference type="SUPFAM" id="SSF53098">
    <property type="entry name" value="Ribonuclease H-like"/>
    <property type="match status" value="1"/>
</dbReference>
<keyword evidence="3" id="KW-1185">Reference proteome</keyword>
<dbReference type="Proteomes" id="UP001157418">
    <property type="component" value="Unassembled WGS sequence"/>
</dbReference>
<sequence>MLAEVKRRKAKSGVVKDSKSKLERCLRENSEEDDEYFQSNNFMVLSWWKKRRGLFPILSVVARDVLAILVSTVASESTFSTEGRIGCSSEVEVNVEENIEDLDQFEDDLRQLMAESAVLDI</sequence>
<dbReference type="AlphaFoldDB" id="A0AAU9MXM5"/>
<dbReference type="EMBL" id="CAKMRJ010003334">
    <property type="protein sequence ID" value="CAH1431397.1"/>
    <property type="molecule type" value="Genomic_DNA"/>
</dbReference>
<evidence type="ECO:0000313" key="2">
    <source>
        <dbReference type="EMBL" id="CAH1431397.1"/>
    </source>
</evidence>
<feature type="domain" description="HAT C-terminal dimerisation" evidence="1">
    <location>
        <begin position="22"/>
        <end position="85"/>
    </location>
</feature>
<proteinExistence type="predicted"/>
<reference evidence="2 3" key="1">
    <citation type="submission" date="2022-01" db="EMBL/GenBank/DDBJ databases">
        <authorList>
            <person name="Xiong W."/>
            <person name="Schranz E."/>
        </authorList>
    </citation>
    <scope>NUCLEOTIDE SEQUENCE [LARGE SCALE GENOMIC DNA]</scope>
</reference>
<comment type="caution">
    <text evidence="2">The sequence shown here is derived from an EMBL/GenBank/DDBJ whole genome shotgun (WGS) entry which is preliminary data.</text>
</comment>
<evidence type="ECO:0000313" key="3">
    <source>
        <dbReference type="Proteomes" id="UP001157418"/>
    </source>
</evidence>